<evidence type="ECO:0000313" key="8">
    <source>
        <dbReference type="Proteomes" id="UP000570517"/>
    </source>
</evidence>
<dbReference type="NCBIfam" id="TIGR00125">
    <property type="entry name" value="cyt_tran_rel"/>
    <property type="match status" value="1"/>
</dbReference>
<dbReference type="EMBL" id="JABFYL010000012">
    <property type="protein sequence ID" value="NVN49169.1"/>
    <property type="molecule type" value="Genomic_DNA"/>
</dbReference>
<dbReference type="Pfam" id="PF01467">
    <property type="entry name" value="CTP_transf_like"/>
    <property type="match status" value="1"/>
</dbReference>
<dbReference type="Pfam" id="PF00294">
    <property type="entry name" value="PfkB"/>
    <property type="match status" value="1"/>
</dbReference>
<dbReference type="SUPFAM" id="SSF52374">
    <property type="entry name" value="Nucleotidylyl transferase"/>
    <property type="match status" value="1"/>
</dbReference>
<proteinExistence type="predicted"/>
<dbReference type="InterPro" id="IPR029056">
    <property type="entry name" value="Ribokinase-like"/>
</dbReference>
<evidence type="ECO:0000313" key="7">
    <source>
        <dbReference type="EMBL" id="NVN49169.1"/>
    </source>
</evidence>
<comment type="caution">
    <text evidence="7">The sequence shown here is derived from an EMBL/GenBank/DDBJ whole genome shotgun (WGS) entry which is preliminary data.</text>
</comment>
<dbReference type="EC" id="2.7.7.70" evidence="7"/>
<evidence type="ECO:0000259" key="6">
    <source>
        <dbReference type="Pfam" id="PF01467"/>
    </source>
</evidence>
<evidence type="ECO:0000256" key="4">
    <source>
        <dbReference type="ARBA" id="ARBA00023277"/>
    </source>
</evidence>
<evidence type="ECO:0000256" key="3">
    <source>
        <dbReference type="ARBA" id="ARBA00023268"/>
    </source>
</evidence>
<protein>
    <submittedName>
        <fullName evidence="7">Bifunctional heptose 7-phosphate kinase/heptose 1-phosphate adenyltransferase</fullName>
        <ecNumber evidence="7">2.7.1.167</ecNumber>
        <ecNumber evidence="7">2.7.7.70</ecNumber>
    </submittedName>
</protein>
<dbReference type="EC" id="2.7.1.167" evidence="7"/>
<dbReference type="Gene3D" id="3.40.50.620">
    <property type="entry name" value="HUPs"/>
    <property type="match status" value="1"/>
</dbReference>
<dbReference type="AlphaFoldDB" id="A0A850PFF7"/>
<keyword evidence="3" id="KW-0511">Multifunctional enzyme</keyword>
<gene>
    <name evidence="7" type="ORF">HLY00_2053</name>
</gene>
<dbReference type="InterPro" id="IPR050385">
    <property type="entry name" value="Archaeal_FAD_synthase"/>
</dbReference>
<keyword evidence="1 7" id="KW-0808">Transferase</keyword>
<dbReference type="PANTHER" id="PTHR43793:SF2">
    <property type="entry name" value="BIFUNCTIONAL PROTEIN HLDE"/>
    <property type="match status" value="1"/>
</dbReference>
<keyword evidence="4" id="KW-0119">Carbohydrate metabolism</keyword>
<dbReference type="SUPFAM" id="SSF53613">
    <property type="entry name" value="Ribokinase-like"/>
    <property type="match status" value="1"/>
</dbReference>
<evidence type="ECO:0000259" key="5">
    <source>
        <dbReference type="Pfam" id="PF00294"/>
    </source>
</evidence>
<sequence>MDALESTVTPGGAGNCAQYFASQRLHISFATACGPTDADITSELARFGVRVVPLANNIDVPSKTRYVVDGRVTARVDTTPKVAEIAWRHDGFAWLTMAIQQATTVTVSDYGLNCTLASPAVQSLVSSASADVPVVWDFHPRASYLPPQGVWVKFNLADFQTFATRVEATSSAAAKLEAVVGSVGRKHGWCGIVVTRGADGVVVWTHESTEVVPVDPIAIDVAIGAGDCFAACFAQELTSARGVDAAREAAATTTGYLALRDGRCAVPVGINASQLIKATRYARKTMVVASGCFDLLHAGHLDLLQAARDLGDVLVVLINSDASINRLKGSGRPAIPLEERSRVLRALRCVDAVVSFDEDTPCKALEVLRPDVYVKGSDYELDRLPERTALLRMGTRMVSVPRIRNTSTTAIIDGISR</sequence>
<accession>A0A850PFF7</accession>
<dbReference type="InterPro" id="IPR011611">
    <property type="entry name" value="PfkB_dom"/>
</dbReference>
<dbReference type="Gene3D" id="3.40.1190.20">
    <property type="match status" value="1"/>
</dbReference>
<organism evidence="7 8">
    <name type="scientific">Mycolicibacterium hippocampi</name>
    <dbReference type="NCBI Taxonomy" id="659824"/>
    <lineage>
        <taxon>Bacteria</taxon>
        <taxon>Bacillati</taxon>
        <taxon>Actinomycetota</taxon>
        <taxon>Actinomycetes</taxon>
        <taxon>Mycobacteriales</taxon>
        <taxon>Mycobacteriaceae</taxon>
        <taxon>Mycolicibacterium</taxon>
    </lineage>
</organism>
<feature type="domain" description="Cytidyltransferase-like" evidence="6">
    <location>
        <begin position="289"/>
        <end position="411"/>
    </location>
</feature>
<evidence type="ECO:0000256" key="2">
    <source>
        <dbReference type="ARBA" id="ARBA00022695"/>
    </source>
</evidence>
<dbReference type="GO" id="GO:0033785">
    <property type="term" value="F:heptose 7-phosphate kinase activity"/>
    <property type="evidence" value="ECO:0007669"/>
    <property type="project" value="UniProtKB-EC"/>
</dbReference>
<keyword evidence="8" id="KW-1185">Reference proteome</keyword>
<dbReference type="GO" id="GO:0016779">
    <property type="term" value="F:nucleotidyltransferase activity"/>
    <property type="evidence" value="ECO:0007669"/>
    <property type="project" value="UniProtKB-KW"/>
</dbReference>
<reference evidence="7 8" key="1">
    <citation type="submission" date="2020-05" db="EMBL/GenBank/DDBJ databases">
        <title>Draft genome sequence of Mycobacterium hippocampi DL, isolated from European seabass, Dicentrarchus labrax, reared in fish farms.</title>
        <authorList>
            <person name="Stathopoulou P."/>
            <person name="Asimakis E."/>
            <person name="Tzokas K."/>
            <person name="Batargias C."/>
            <person name="Tsiamis G."/>
        </authorList>
    </citation>
    <scope>NUCLEOTIDE SEQUENCE [LARGE SCALE GENOMIC DNA]</scope>
    <source>
        <strain evidence="7 8">DL</strain>
    </source>
</reference>
<dbReference type="PANTHER" id="PTHR43793">
    <property type="entry name" value="FAD SYNTHASE"/>
    <property type="match status" value="1"/>
</dbReference>
<feature type="domain" description="Carbohydrate kinase PfkB" evidence="5">
    <location>
        <begin position="7"/>
        <end position="252"/>
    </location>
</feature>
<keyword evidence="2 7" id="KW-0548">Nucleotidyltransferase</keyword>
<dbReference type="InterPro" id="IPR014729">
    <property type="entry name" value="Rossmann-like_a/b/a_fold"/>
</dbReference>
<keyword evidence="7" id="KW-0418">Kinase</keyword>
<dbReference type="Proteomes" id="UP000570517">
    <property type="component" value="Unassembled WGS sequence"/>
</dbReference>
<evidence type="ECO:0000256" key="1">
    <source>
        <dbReference type="ARBA" id="ARBA00022679"/>
    </source>
</evidence>
<name>A0A850PFF7_9MYCO</name>
<dbReference type="InterPro" id="IPR004821">
    <property type="entry name" value="Cyt_trans-like"/>
</dbReference>